<keyword evidence="9" id="KW-1185">Reference proteome</keyword>
<name>A0ABU3Q900_9SPHN</name>
<comment type="catalytic activity">
    <reaction evidence="5">
        <text>adenylyl-molybdopterin + molybdate = Mo-molybdopterin + AMP + H(+)</text>
        <dbReference type="Rhea" id="RHEA:35047"/>
        <dbReference type="ChEBI" id="CHEBI:15378"/>
        <dbReference type="ChEBI" id="CHEBI:36264"/>
        <dbReference type="ChEBI" id="CHEBI:62727"/>
        <dbReference type="ChEBI" id="CHEBI:71302"/>
        <dbReference type="ChEBI" id="CHEBI:456215"/>
        <dbReference type="EC" id="2.10.1.1"/>
    </reaction>
</comment>
<organism evidence="8 9">
    <name type="scientific">Sphingosinicella rhizophila</name>
    <dbReference type="NCBI Taxonomy" id="3050082"/>
    <lineage>
        <taxon>Bacteria</taxon>
        <taxon>Pseudomonadati</taxon>
        <taxon>Pseudomonadota</taxon>
        <taxon>Alphaproteobacteria</taxon>
        <taxon>Sphingomonadales</taxon>
        <taxon>Sphingosinicellaceae</taxon>
        <taxon>Sphingosinicella</taxon>
    </lineage>
</organism>
<dbReference type="Pfam" id="PF03454">
    <property type="entry name" value="MoeA_C"/>
    <property type="match status" value="1"/>
</dbReference>
<dbReference type="Gene3D" id="3.90.105.10">
    <property type="entry name" value="Molybdopterin biosynthesis moea protein, domain 2"/>
    <property type="match status" value="1"/>
</dbReference>
<comment type="similarity">
    <text evidence="3 6">Belongs to the MoeA family.</text>
</comment>
<comment type="cofactor">
    <cofactor evidence="6">
        <name>Mg(2+)</name>
        <dbReference type="ChEBI" id="CHEBI:18420"/>
    </cofactor>
</comment>
<dbReference type="PANTHER" id="PTHR10192">
    <property type="entry name" value="MOLYBDOPTERIN BIOSYNTHESIS PROTEIN"/>
    <property type="match status" value="1"/>
</dbReference>
<feature type="domain" description="MoaB/Mog" evidence="7">
    <location>
        <begin position="175"/>
        <end position="314"/>
    </location>
</feature>
<evidence type="ECO:0000256" key="1">
    <source>
        <dbReference type="ARBA" id="ARBA00002901"/>
    </source>
</evidence>
<keyword evidence="6" id="KW-0460">Magnesium</keyword>
<evidence type="ECO:0000256" key="5">
    <source>
        <dbReference type="ARBA" id="ARBA00047317"/>
    </source>
</evidence>
<keyword evidence="6" id="KW-0479">Metal-binding</keyword>
<dbReference type="InterPro" id="IPR036135">
    <property type="entry name" value="MoeA_linker/N_sf"/>
</dbReference>
<evidence type="ECO:0000256" key="3">
    <source>
        <dbReference type="ARBA" id="ARBA00010763"/>
    </source>
</evidence>
<dbReference type="EC" id="2.10.1.1" evidence="6"/>
<dbReference type="SUPFAM" id="SSF53218">
    <property type="entry name" value="Molybdenum cofactor biosynthesis proteins"/>
    <property type="match status" value="1"/>
</dbReference>
<dbReference type="PANTHER" id="PTHR10192:SF5">
    <property type="entry name" value="GEPHYRIN"/>
    <property type="match status" value="1"/>
</dbReference>
<dbReference type="InterPro" id="IPR036425">
    <property type="entry name" value="MoaB/Mog-like_dom_sf"/>
</dbReference>
<keyword evidence="6" id="KW-0500">Molybdenum</keyword>
<dbReference type="InterPro" id="IPR036688">
    <property type="entry name" value="MoeA_C_domain_IV_sf"/>
</dbReference>
<comment type="pathway">
    <text evidence="2 6">Cofactor biosynthesis; molybdopterin biosynthesis.</text>
</comment>
<dbReference type="CDD" id="cd00887">
    <property type="entry name" value="MoeA"/>
    <property type="match status" value="1"/>
</dbReference>
<evidence type="ECO:0000259" key="7">
    <source>
        <dbReference type="SMART" id="SM00852"/>
    </source>
</evidence>
<dbReference type="InterPro" id="IPR001453">
    <property type="entry name" value="MoaB/Mog_dom"/>
</dbReference>
<proteinExistence type="inferred from homology"/>
<sequence length="395" mass="41617">MIGFDEAIERIRPLAHPLGLEEVSLAEAHRRVLAVPVKALVAAPRTDVSAMDGYAVRDADLARLPARLRIAGESFAGGGYEGLLEQGECVRIFTGAPVPAGADRVVVQEVVRREDDLALFEAAPGPARHIRKAGSDFLQGDILLQEGTFLGPRQLVAAAAADLDMLAVWRRPKLMVLSTGDELTEPGTARHQSGTIPESVSFGVAAAAEQWGASYMGRAGLADRLGELEQAAALALRDADLVVVTGGASVGEKDFAKPMFEPQGLELVFSKVAIKPGKPVWLGRAGGRVVLGLPGNPTSAMVTARLFLAPLLAGLTGRDPASALRWRKLPLAGAVPPVGDRETFARGRSEDDGVRILSNQDSSAQKALAECDLLVRLRPGIAGTSPGQTVEVLDF</sequence>
<keyword evidence="6" id="KW-0808">Transferase</keyword>
<dbReference type="InterPro" id="IPR005110">
    <property type="entry name" value="MoeA_linker/N"/>
</dbReference>
<evidence type="ECO:0000256" key="2">
    <source>
        <dbReference type="ARBA" id="ARBA00005046"/>
    </source>
</evidence>
<dbReference type="Pfam" id="PF03453">
    <property type="entry name" value="MoeA_N"/>
    <property type="match status" value="1"/>
</dbReference>
<evidence type="ECO:0000313" key="8">
    <source>
        <dbReference type="EMBL" id="MDT9599888.1"/>
    </source>
</evidence>
<dbReference type="Proteomes" id="UP001259572">
    <property type="component" value="Unassembled WGS sequence"/>
</dbReference>
<dbReference type="RefSeq" id="WP_315726984.1">
    <property type="nucleotide sequence ID" value="NZ_JAVUPU010000006.1"/>
</dbReference>
<dbReference type="EMBL" id="JAVUPU010000006">
    <property type="protein sequence ID" value="MDT9599888.1"/>
    <property type="molecule type" value="Genomic_DNA"/>
</dbReference>
<gene>
    <name evidence="8" type="ORF">RQX22_13080</name>
</gene>
<dbReference type="InterPro" id="IPR005111">
    <property type="entry name" value="MoeA_C_domain_IV"/>
</dbReference>
<dbReference type="SMART" id="SM00852">
    <property type="entry name" value="MoCF_biosynth"/>
    <property type="match status" value="1"/>
</dbReference>
<accession>A0ABU3Q900</accession>
<dbReference type="SUPFAM" id="SSF63882">
    <property type="entry name" value="MoeA N-terminal region -like"/>
    <property type="match status" value="1"/>
</dbReference>
<keyword evidence="4 6" id="KW-0501">Molybdenum cofactor biosynthesis</keyword>
<protein>
    <recommendedName>
        <fullName evidence="6">Molybdopterin molybdenumtransferase</fullName>
        <ecNumber evidence="6">2.10.1.1</ecNumber>
    </recommendedName>
</protein>
<comment type="caution">
    <text evidence="8">The sequence shown here is derived from an EMBL/GenBank/DDBJ whole genome shotgun (WGS) entry which is preliminary data.</text>
</comment>
<dbReference type="SUPFAM" id="SSF63867">
    <property type="entry name" value="MoeA C-terminal domain-like"/>
    <property type="match status" value="1"/>
</dbReference>
<dbReference type="Gene3D" id="3.40.980.10">
    <property type="entry name" value="MoaB/Mog-like domain"/>
    <property type="match status" value="1"/>
</dbReference>
<evidence type="ECO:0000256" key="6">
    <source>
        <dbReference type="RuleBase" id="RU365090"/>
    </source>
</evidence>
<evidence type="ECO:0000313" key="9">
    <source>
        <dbReference type="Proteomes" id="UP001259572"/>
    </source>
</evidence>
<evidence type="ECO:0000256" key="4">
    <source>
        <dbReference type="ARBA" id="ARBA00023150"/>
    </source>
</evidence>
<dbReference type="Gene3D" id="2.40.340.10">
    <property type="entry name" value="MoeA, C-terminal, domain IV"/>
    <property type="match status" value="1"/>
</dbReference>
<comment type="function">
    <text evidence="1 6">Catalyzes the insertion of molybdate into adenylated molybdopterin with the concomitant release of AMP.</text>
</comment>
<reference evidence="8 9" key="1">
    <citation type="submission" date="2023-05" db="EMBL/GenBank/DDBJ databases">
        <authorList>
            <person name="Guo Y."/>
        </authorList>
    </citation>
    <scope>NUCLEOTIDE SEQUENCE [LARGE SCALE GENOMIC DNA]</scope>
    <source>
        <strain evidence="8 9">GR2756</strain>
    </source>
</reference>
<dbReference type="Pfam" id="PF00994">
    <property type="entry name" value="MoCF_biosynth"/>
    <property type="match status" value="1"/>
</dbReference>
<dbReference type="Gene3D" id="2.170.190.11">
    <property type="entry name" value="Molybdopterin biosynthesis moea protein, domain 3"/>
    <property type="match status" value="1"/>
</dbReference>
<dbReference type="InterPro" id="IPR038987">
    <property type="entry name" value="MoeA-like"/>
</dbReference>